<dbReference type="GO" id="GO:0000155">
    <property type="term" value="F:phosphorelay sensor kinase activity"/>
    <property type="evidence" value="ECO:0007669"/>
    <property type="project" value="InterPro"/>
</dbReference>
<keyword evidence="12" id="KW-1185">Reference proteome</keyword>
<evidence type="ECO:0000256" key="9">
    <source>
        <dbReference type="SAM" id="Phobius"/>
    </source>
</evidence>
<dbReference type="Pfam" id="PF02518">
    <property type="entry name" value="HATPase_c"/>
    <property type="match status" value="1"/>
</dbReference>
<evidence type="ECO:0000256" key="6">
    <source>
        <dbReference type="ARBA" id="ARBA00022777"/>
    </source>
</evidence>
<dbReference type="CDD" id="cd00082">
    <property type="entry name" value="HisKA"/>
    <property type="match status" value="1"/>
</dbReference>
<keyword evidence="3" id="KW-0597">Phosphoprotein</keyword>
<feature type="domain" description="Histidine kinase" evidence="10">
    <location>
        <begin position="267"/>
        <end position="483"/>
    </location>
</feature>
<dbReference type="InterPro" id="IPR036097">
    <property type="entry name" value="HisK_dim/P_sf"/>
</dbReference>
<keyword evidence="4" id="KW-0808">Transferase</keyword>
<evidence type="ECO:0000256" key="8">
    <source>
        <dbReference type="ARBA" id="ARBA00023012"/>
    </source>
</evidence>
<keyword evidence="9" id="KW-0472">Membrane</keyword>
<dbReference type="RefSeq" id="WP_168107699.1">
    <property type="nucleotide sequence ID" value="NZ_VTOX01000003.1"/>
</dbReference>
<reference evidence="11 12" key="1">
    <citation type="journal article" date="2020" name="Nature">
        <title>Bacterial chemolithoautotrophy via manganese oxidation.</title>
        <authorList>
            <person name="Yu H."/>
            <person name="Leadbetter J.R."/>
        </authorList>
    </citation>
    <scope>NUCLEOTIDE SEQUENCE [LARGE SCALE GENOMIC DNA]</scope>
    <source>
        <strain evidence="11 12">RBP-1</strain>
    </source>
</reference>
<sequence length="484" mass="52202">MPRPSLRHIAAAAAWLALAVLGCVALARGELARLREAFETDARIVHRLLSQRAVQHDAVLATLALLQPADGAGRPEQRLASVYPQILGIERRAAGAAWSNPRLAAAEAQSRSRRLPVLAGAELAASRYQLVLAAEPASFALNMDLRAAVPWAEWPMAVDRSPVRVTLEYAGQQFLVQSGRIADGGWRFDFRKQLATDSQPFDVVAARQVGWSELPWVWMAAWCLAVTLAAAAVLALSRARGARQRAEELVRLGRVGRLNALGELAAGMAHELNQPLTAVLANNQAASRLLQQDPPDLATARTAIEQAVQQSRRATEVIGRLRRAVERPGVAGQMQPVPLQDAMRNVLYLLEPEFKRCQLAPRLQADAAAVVMAEPVALEQIIYNLVTNALQSLEQVPAGQRELTVELARRADMGVLTLTDSGAGIAAEALPRVFEPFFSTRANGLGLGLSLCETLAQGMGGALAAERREPRGARFRLSLPLAPA</sequence>
<dbReference type="InterPro" id="IPR003594">
    <property type="entry name" value="HATPase_dom"/>
</dbReference>
<dbReference type="InterPro" id="IPR005467">
    <property type="entry name" value="His_kinase_dom"/>
</dbReference>
<dbReference type="PRINTS" id="PR00344">
    <property type="entry name" value="BCTRLSENSOR"/>
</dbReference>
<dbReference type="SMART" id="SM00387">
    <property type="entry name" value="HATPase_c"/>
    <property type="match status" value="1"/>
</dbReference>
<organism evidence="11 12">
    <name type="scientific">Ramlibacter lithotrophicus</name>
    <dbReference type="NCBI Taxonomy" id="2606681"/>
    <lineage>
        <taxon>Bacteria</taxon>
        <taxon>Pseudomonadati</taxon>
        <taxon>Pseudomonadota</taxon>
        <taxon>Betaproteobacteria</taxon>
        <taxon>Burkholderiales</taxon>
        <taxon>Comamonadaceae</taxon>
        <taxon>Ramlibacter</taxon>
    </lineage>
</organism>
<feature type="transmembrane region" description="Helical" evidence="9">
    <location>
        <begin position="216"/>
        <end position="236"/>
    </location>
</feature>
<evidence type="ECO:0000313" key="12">
    <source>
        <dbReference type="Proteomes" id="UP000521868"/>
    </source>
</evidence>
<evidence type="ECO:0000313" key="11">
    <source>
        <dbReference type="EMBL" id="NKE66601.1"/>
    </source>
</evidence>
<dbReference type="Proteomes" id="UP000521868">
    <property type="component" value="Unassembled WGS sequence"/>
</dbReference>
<evidence type="ECO:0000256" key="1">
    <source>
        <dbReference type="ARBA" id="ARBA00000085"/>
    </source>
</evidence>
<keyword evidence="8" id="KW-0902">Two-component regulatory system</keyword>
<dbReference type="Pfam" id="PF00512">
    <property type="entry name" value="HisKA"/>
    <property type="match status" value="1"/>
</dbReference>
<dbReference type="PANTHER" id="PTHR43065">
    <property type="entry name" value="SENSOR HISTIDINE KINASE"/>
    <property type="match status" value="1"/>
</dbReference>
<comment type="caution">
    <text evidence="11">The sequence shown here is derived from an EMBL/GenBank/DDBJ whole genome shotgun (WGS) entry which is preliminary data.</text>
</comment>
<dbReference type="InterPro" id="IPR036890">
    <property type="entry name" value="HATPase_C_sf"/>
</dbReference>
<keyword evidence="7" id="KW-0067">ATP-binding</keyword>
<accession>A0A7X6DG77</accession>
<dbReference type="Gene3D" id="1.10.287.130">
    <property type="match status" value="1"/>
</dbReference>
<dbReference type="PROSITE" id="PS51257">
    <property type="entry name" value="PROKAR_LIPOPROTEIN"/>
    <property type="match status" value="1"/>
</dbReference>
<dbReference type="EC" id="2.7.13.3" evidence="2"/>
<dbReference type="AlphaFoldDB" id="A0A7X6DG77"/>
<dbReference type="InterPro" id="IPR004358">
    <property type="entry name" value="Sig_transdc_His_kin-like_C"/>
</dbReference>
<dbReference type="GO" id="GO:0005524">
    <property type="term" value="F:ATP binding"/>
    <property type="evidence" value="ECO:0007669"/>
    <property type="project" value="UniProtKB-KW"/>
</dbReference>
<dbReference type="PROSITE" id="PS50109">
    <property type="entry name" value="HIS_KIN"/>
    <property type="match status" value="1"/>
</dbReference>
<keyword evidence="6 11" id="KW-0418">Kinase</keyword>
<dbReference type="SMART" id="SM00388">
    <property type="entry name" value="HisKA"/>
    <property type="match status" value="1"/>
</dbReference>
<evidence type="ECO:0000259" key="10">
    <source>
        <dbReference type="PROSITE" id="PS50109"/>
    </source>
</evidence>
<keyword evidence="5" id="KW-0547">Nucleotide-binding</keyword>
<gene>
    <name evidence="11" type="ORF">RAMLITH_12270</name>
</gene>
<comment type="catalytic activity">
    <reaction evidence="1">
        <text>ATP + protein L-histidine = ADP + protein N-phospho-L-histidine.</text>
        <dbReference type="EC" id="2.7.13.3"/>
    </reaction>
</comment>
<evidence type="ECO:0000256" key="2">
    <source>
        <dbReference type="ARBA" id="ARBA00012438"/>
    </source>
</evidence>
<evidence type="ECO:0000256" key="7">
    <source>
        <dbReference type="ARBA" id="ARBA00022840"/>
    </source>
</evidence>
<evidence type="ECO:0000256" key="3">
    <source>
        <dbReference type="ARBA" id="ARBA00022553"/>
    </source>
</evidence>
<keyword evidence="9" id="KW-1133">Transmembrane helix</keyword>
<dbReference type="SUPFAM" id="SSF47384">
    <property type="entry name" value="Homodimeric domain of signal transducing histidine kinase"/>
    <property type="match status" value="1"/>
</dbReference>
<dbReference type="PANTHER" id="PTHR43065:SF10">
    <property type="entry name" value="PEROXIDE STRESS-ACTIVATED HISTIDINE KINASE MAK3"/>
    <property type="match status" value="1"/>
</dbReference>
<evidence type="ECO:0000256" key="4">
    <source>
        <dbReference type="ARBA" id="ARBA00022679"/>
    </source>
</evidence>
<dbReference type="EMBL" id="VTOX01000003">
    <property type="protein sequence ID" value="NKE66601.1"/>
    <property type="molecule type" value="Genomic_DNA"/>
</dbReference>
<dbReference type="SUPFAM" id="SSF55874">
    <property type="entry name" value="ATPase domain of HSP90 chaperone/DNA topoisomerase II/histidine kinase"/>
    <property type="match status" value="1"/>
</dbReference>
<dbReference type="InterPro" id="IPR003661">
    <property type="entry name" value="HisK_dim/P_dom"/>
</dbReference>
<dbReference type="Gene3D" id="3.30.565.10">
    <property type="entry name" value="Histidine kinase-like ATPase, C-terminal domain"/>
    <property type="match status" value="1"/>
</dbReference>
<keyword evidence="9" id="KW-0812">Transmembrane</keyword>
<proteinExistence type="predicted"/>
<name>A0A7X6DG77_9BURK</name>
<protein>
    <recommendedName>
        <fullName evidence="2">histidine kinase</fullName>
        <ecNumber evidence="2">2.7.13.3</ecNumber>
    </recommendedName>
</protein>
<evidence type="ECO:0000256" key="5">
    <source>
        <dbReference type="ARBA" id="ARBA00022741"/>
    </source>
</evidence>